<evidence type="ECO:0000256" key="3">
    <source>
        <dbReference type="ARBA" id="ARBA00023274"/>
    </source>
</evidence>
<dbReference type="InterPro" id="IPR002132">
    <property type="entry name" value="Ribosomal_uL5"/>
</dbReference>
<keyword evidence="5" id="KW-0820">tRNA-binding</keyword>
<comment type="similarity">
    <text evidence="1 5 6">Belongs to the universal ribosomal protein uL5 family.</text>
</comment>
<gene>
    <name evidence="5" type="primary">rplE</name>
    <name evidence="9" type="ORF">COX53_02145</name>
</gene>
<evidence type="ECO:0000259" key="7">
    <source>
        <dbReference type="Pfam" id="PF00281"/>
    </source>
</evidence>
<dbReference type="FunFam" id="3.30.1440.10:FF:000001">
    <property type="entry name" value="50S ribosomal protein L5"/>
    <property type="match status" value="1"/>
</dbReference>
<dbReference type="NCBIfam" id="NF000585">
    <property type="entry name" value="PRK00010.1"/>
    <property type="match status" value="1"/>
</dbReference>
<evidence type="ECO:0000256" key="2">
    <source>
        <dbReference type="ARBA" id="ARBA00022980"/>
    </source>
</evidence>
<keyword evidence="5" id="KW-0694">RNA-binding</keyword>
<dbReference type="AlphaFoldDB" id="A0A2G9XC41"/>
<keyword evidence="5" id="KW-0699">rRNA-binding</keyword>
<accession>A0A2G9XC41</accession>
<sequence length="176" mass="19703">MQKNEKSEKFDNIAKKLGYDNSMSALKLSKIIINMGVGRYKDDKTFLESAKKDIALITGQKPAARPAKKSISGFKLRQGEVVGFTATLRGQRMKAFYEKLIGAVLPRLRDFRGVSAKSFDKGGSYTLGLSDHSVFPEIDANKLDKIKNIQITIVTTAKDKKNSYEFLKARGFPFRD</sequence>
<dbReference type="Pfam" id="PF00673">
    <property type="entry name" value="Ribosomal_L5_C"/>
    <property type="match status" value="1"/>
</dbReference>
<dbReference type="Proteomes" id="UP000231388">
    <property type="component" value="Unassembled WGS sequence"/>
</dbReference>
<dbReference type="PANTHER" id="PTHR11994">
    <property type="entry name" value="60S RIBOSOMAL PROTEIN L11-RELATED"/>
    <property type="match status" value="1"/>
</dbReference>
<dbReference type="HAMAP" id="MF_01333_B">
    <property type="entry name" value="Ribosomal_uL5_B"/>
    <property type="match status" value="1"/>
</dbReference>
<comment type="subunit">
    <text evidence="5">Part of the 50S ribosomal subunit; part of the 5S rRNA/L5/L18/L25 subcomplex. Contacts the 5S rRNA and the P site tRNA. Forms a bridge to the 30S subunit in the 70S ribosome.</text>
</comment>
<dbReference type="GO" id="GO:0019843">
    <property type="term" value="F:rRNA binding"/>
    <property type="evidence" value="ECO:0007669"/>
    <property type="project" value="UniProtKB-UniRule"/>
</dbReference>
<dbReference type="GO" id="GO:0003735">
    <property type="term" value="F:structural constituent of ribosome"/>
    <property type="evidence" value="ECO:0007669"/>
    <property type="project" value="InterPro"/>
</dbReference>
<dbReference type="GO" id="GO:0005840">
    <property type="term" value="C:ribosome"/>
    <property type="evidence" value="ECO:0007669"/>
    <property type="project" value="UniProtKB-KW"/>
</dbReference>
<evidence type="ECO:0000313" key="9">
    <source>
        <dbReference type="EMBL" id="PIP04497.1"/>
    </source>
</evidence>
<dbReference type="InterPro" id="IPR031310">
    <property type="entry name" value="Ribosomal_uL5_N"/>
</dbReference>
<organism evidence="9 10">
    <name type="scientific">candidate division WWE3 bacterium CG23_combo_of_CG06-09_8_20_14_all_40_14</name>
    <dbReference type="NCBI Taxonomy" id="1975095"/>
    <lineage>
        <taxon>Bacteria</taxon>
        <taxon>Katanobacteria</taxon>
    </lineage>
</organism>
<feature type="domain" description="Large ribosomal subunit protein uL5 N-terminal" evidence="7">
    <location>
        <begin position="21"/>
        <end position="77"/>
    </location>
</feature>
<reference evidence="9 10" key="1">
    <citation type="submission" date="2017-09" db="EMBL/GenBank/DDBJ databases">
        <title>Depth-based differentiation of microbial function through sediment-hosted aquifers and enrichment of novel symbionts in the deep terrestrial subsurface.</title>
        <authorList>
            <person name="Probst A.J."/>
            <person name="Ladd B."/>
            <person name="Jarett J.K."/>
            <person name="Geller-Mcgrath D.E."/>
            <person name="Sieber C.M."/>
            <person name="Emerson J.B."/>
            <person name="Anantharaman K."/>
            <person name="Thomas B.C."/>
            <person name="Malmstrom R."/>
            <person name="Stieglmeier M."/>
            <person name="Klingl A."/>
            <person name="Woyke T."/>
            <person name="Ryan C.M."/>
            <person name="Banfield J.F."/>
        </authorList>
    </citation>
    <scope>NUCLEOTIDE SEQUENCE [LARGE SCALE GENOMIC DNA]</scope>
    <source>
        <strain evidence="9">CG23_combo_of_CG06-09_8_20_14_all_40_14</strain>
    </source>
</reference>
<name>A0A2G9XC41_UNCKA</name>
<dbReference type="EMBL" id="PCQY01000027">
    <property type="protein sequence ID" value="PIP04497.1"/>
    <property type="molecule type" value="Genomic_DNA"/>
</dbReference>
<evidence type="ECO:0000256" key="6">
    <source>
        <dbReference type="RuleBase" id="RU003930"/>
    </source>
</evidence>
<evidence type="ECO:0000256" key="1">
    <source>
        <dbReference type="ARBA" id="ARBA00008553"/>
    </source>
</evidence>
<dbReference type="InterPro" id="IPR031309">
    <property type="entry name" value="Ribosomal_uL5_C"/>
</dbReference>
<comment type="function">
    <text evidence="5">This is 1 of the proteins that bind and probably mediate the attachment of the 5S RNA into the large ribosomal subunit, where it forms part of the central protuberance. In the 70S ribosome it contacts protein S13 of the 30S subunit (bridge B1b), connecting the 2 subunits; this bridge is implicated in subunit movement. Contacts the P site tRNA; the 5S rRNA and some of its associated proteins might help stabilize positioning of ribosome-bound tRNAs.</text>
</comment>
<comment type="caution">
    <text evidence="9">The sequence shown here is derived from an EMBL/GenBank/DDBJ whole genome shotgun (WGS) entry which is preliminary data.</text>
</comment>
<dbReference type="GO" id="GO:1990904">
    <property type="term" value="C:ribonucleoprotein complex"/>
    <property type="evidence" value="ECO:0007669"/>
    <property type="project" value="UniProtKB-KW"/>
</dbReference>
<evidence type="ECO:0000256" key="4">
    <source>
        <dbReference type="ARBA" id="ARBA00035245"/>
    </source>
</evidence>
<dbReference type="GO" id="GO:0000049">
    <property type="term" value="F:tRNA binding"/>
    <property type="evidence" value="ECO:0007669"/>
    <property type="project" value="UniProtKB-UniRule"/>
</dbReference>
<dbReference type="InterPro" id="IPR022803">
    <property type="entry name" value="Ribosomal_uL5_dom_sf"/>
</dbReference>
<feature type="domain" description="Large ribosomal subunit protein uL5 C-terminal" evidence="8">
    <location>
        <begin position="82"/>
        <end position="174"/>
    </location>
</feature>
<dbReference type="Gene3D" id="3.30.1440.10">
    <property type="match status" value="1"/>
</dbReference>
<protein>
    <recommendedName>
        <fullName evidence="4 5">Large ribosomal subunit protein uL5</fullName>
    </recommendedName>
</protein>
<evidence type="ECO:0000259" key="8">
    <source>
        <dbReference type="Pfam" id="PF00673"/>
    </source>
</evidence>
<dbReference type="InterPro" id="IPR020930">
    <property type="entry name" value="Ribosomal_uL5_bac-type"/>
</dbReference>
<proteinExistence type="inferred from homology"/>
<dbReference type="PIRSF" id="PIRSF002161">
    <property type="entry name" value="Ribosomal_L5"/>
    <property type="match status" value="1"/>
</dbReference>
<keyword evidence="3 5" id="KW-0687">Ribonucleoprotein</keyword>
<evidence type="ECO:0000313" key="10">
    <source>
        <dbReference type="Proteomes" id="UP000231388"/>
    </source>
</evidence>
<dbReference type="Pfam" id="PF00281">
    <property type="entry name" value="Ribosomal_L5"/>
    <property type="match status" value="1"/>
</dbReference>
<dbReference type="SUPFAM" id="SSF55282">
    <property type="entry name" value="RL5-like"/>
    <property type="match status" value="1"/>
</dbReference>
<evidence type="ECO:0000256" key="5">
    <source>
        <dbReference type="HAMAP-Rule" id="MF_01333"/>
    </source>
</evidence>
<keyword evidence="2 5" id="KW-0689">Ribosomal protein</keyword>
<dbReference type="GO" id="GO:0006412">
    <property type="term" value="P:translation"/>
    <property type="evidence" value="ECO:0007669"/>
    <property type="project" value="UniProtKB-UniRule"/>
</dbReference>